<accession>A0ABV7QEX5</accession>
<dbReference type="Proteomes" id="UP001595764">
    <property type="component" value="Unassembled WGS sequence"/>
</dbReference>
<sequence length="381" mass="40205">MLVAGDPCLDRIVESLPLRDRYRAELGIGGRRLVVITSTWSRTSLLGKRPDLPRELLSELSPDSYAVALVLHPNISHGHGFAAVRQWYADCLRSGMLILDEIDGWRAGLVASDVVIGDHGSVTGYAAALGRPAILGAFDDVPPGTPIAALGELAPRLPLAGPYEGTIEAALASRLSDRFQPIAQLASAMPGESLSALRRHFYSLMKLSEPSTEVSVAAVAAKNLATRGPAAGAHFVSGEADVEARTVQLARRAAEVQRTEFGGAADVHVNCSVDYPIRSLRTSAAVLNSRPGDEGTDSEQWHAALFARYPSCAVSSLSSEGKADVRLRSGPALTLRAPGVAGEVLASIPYIWANAGTDALAGAVELTLDGRTHRVEIEHSG</sequence>
<evidence type="ECO:0000313" key="1">
    <source>
        <dbReference type="EMBL" id="MFC3510531.1"/>
    </source>
</evidence>
<reference evidence="2" key="1">
    <citation type="journal article" date="2019" name="Int. J. Syst. Evol. Microbiol.">
        <title>The Global Catalogue of Microorganisms (GCM) 10K type strain sequencing project: providing services to taxonomists for standard genome sequencing and annotation.</title>
        <authorList>
            <consortium name="The Broad Institute Genomics Platform"/>
            <consortium name="The Broad Institute Genome Sequencing Center for Infectious Disease"/>
            <person name="Wu L."/>
            <person name="Ma J."/>
        </authorList>
    </citation>
    <scope>NUCLEOTIDE SEQUENCE [LARGE SCALE GENOMIC DNA]</scope>
    <source>
        <strain evidence="2">CGMCC 4.7682</strain>
    </source>
</reference>
<gene>
    <name evidence="1" type="ORF">ACFORO_10190</name>
</gene>
<proteinExistence type="predicted"/>
<dbReference type="RefSeq" id="WP_377896532.1">
    <property type="nucleotide sequence ID" value="NZ_JBHRWI010000014.1"/>
</dbReference>
<dbReference type="EMBL" id="JBHRWI010000014">
    <property type="protein sequence ID" value="MFC3510531.1"/>
    <property type="molecule type" value="Genomic_DNA"/>
</dbReference>
<comment type="caution">
    <text evidence="1">The sequence shown here is derived from an EMBL/GenBank/DDBJ whole genome shotgun (WGS) entry which is preliminary data.</text>
</comment>
<keyword evidence="2" id="KW-1185">Reference proteome</keyword>
<organism evidence="1 2">
    <name type="scientific">Amycolatopsis halotolerans</name>
    <dbReference type="NCBI Taxonomy" id="330083"/>
    <lineage>
        <taxon>Bacteria</taxon>
        <taxon>Bacillati</taxon>
        <taxon>Actinomycetota</taxon>
        <taxon>Actinomycetes</taxon>
        <taxon>Pseudonocardiales</taxon>
        <taxon>Pseudonocardiaceae</taxon>
        <taxon>Amycolatopsis</taxon>
    </lineage>
</organism>
<dbReference type="SUPFAM" id="SSF53756">
    <property type="entry name" value="UDP-Glycosyltransferase/glycogen phosphorylase"/>
    <property type="match status" value="1"/>
</dbReference>
<evidence type="ECO:0000313" key="2">
    <source>
        <dbReference type="Proteomes" id="UP001595764"/>
    </source>
</evidence>
<protein>
    <submittedName>
        <fullName evidence="1">Uncharacterized protein</fullName>
    </submittedName>
</protein>
<name>A0ABV7QEX5_9PSEU</name>